<keyword evidence="2" id="KW-1185">Reference proteome</keyword>
<evidence type="ECO:0000313" key="1">
    <source>
        <dbReference type="EMBL" id="PNF14331.1"/>
    </source>
</evidence>
<protein>
    <submittedName>
        <fullName evidence="1">Uncharacterized protein</fullName>
    </submittedName>
</protein>
<dbReference type="Proteomes" id="UP000235965">
    <property type="component" value="Unassembled WGS sequence"/>
</dbReference>
<organism evidence="1 2">
    <name type="scientific">Cryptotermes secundus</name>
    <dbReference type="NCBI Taxonomy" id="105785"/>
    <lineage>
        <taxon>Eukaryota</taxon>
        <taxon>Metazoa</taxon>
        <taxon>Ecdysozoa</taxon>
        <taxon>Arthropoda</taxon>
        <taxon>Hexapoda</taxon>
        <taxon>Insecta</taxon>
        <taxon>Pterygota</taxon>
        <taxon>Neoptera</taxon>
        <taxon>Polyneoptera</taxon>
        <taxon>Dictyoptera</taxon>
        <taxon>Blattodea</taxon>
        <taxon>Blattoidea</taxon>
        <taxon>Termitoidae</taxon>
        <taxon>Kalotermitidae</taxon>
        <taxon>Cryptotermitinae</taxon>
        <taxon>Cryptotermes</taxon>
    </lineage>
</organism>
<comment type="caution">
    <text evidence="1">The sequence shown here is derived from an EMBL/GenBank/DDBJ whole genome shotgun (WGS) entry which is preliminary data.</text>
</comment>
<accession>A0A2J7PDC3</accession>
<evidence type="ECO:0000313" key="2">
    <source>
        <dbReference type="Proteomes" id="UP000235965"/>
    </source>
</evidence>
<sequence length="240" mass="27785">MGETRNAYKILVGKPEGKRPQGRPRRRWVDNIRVDLREIGWDGMDWIDLVQDRDQWRALVNTDTQSVCTHRLALYADMLGVQLCHRKQTKNISYLRYGVDSSGSGSEMRIGRAFNEWWKVLPSRKRKTKITASVSGRSAKLGPNEYKYCGSQGRFLVDQVFPGRLSDCLFDHFAFVLQLSLLKIWEKNLGDYRHESLSLDSDLNMDHPECKDGILITCPKRSDWTINVRDMCNELTIISE</sequence>
<gene>
    <name evidence="1" type="ORF">B7P43_G06031</name>
</gene>
<dbReference type="AlphaFoldDB" id="A0A2J7PDC3"/>
<dbReference type="InParanoid" id="A0A2J7PDC3"/>
<dbReference type="EMBL" id="NEVH01026391">
    <property type="protein sequence ID" value="PNF14331.1"/>
    <property type="molecule type" value="Genomic_DNA"/>
</dbReference>
<proteinExistence type="predicted"/>
<reference evidence="1 2" key="1">
    <citation type="submission" date="2017-12" db="EMBL/GenBank/DDBJ databases">
        <title>Hemimetabolous genomes reveal molecular basis of termite eusociality.</title>
        <authorList>
            <person name="Harrison M.C."/>
            <person name="Jongepier E."/>
            <person name="Robertson H.M."/>
            <person name="Arning N."/>
            <person name="Bitard-Feildel T."/>
            <person name="Chao H."/>
            <person name="Childers C.P."/>
            <person name="Dinh H."/>
            <person name="Doddapaneni H."/>
            <person name="Dugan S."/>
            <person name="Gowin J."/>
            <person name="Greiner C."/>
            <person name="Han Y."/>
            <person name="Hu H."/>
            <person name="Hughes D.S.T."/>
            <person name="Huylmans A.-K."/>
            <person name="Kemena C."/>
            <person name="Kremer L.P.M."/>
            <person name="Lee S.L."/>
            <person name="Lopez-Ezquerra A."/>
            <person name="Mallet L."/>
            <person name="Monroy-Kuhn J.M."/>
            <person name="Moser A."/>
            <person name="Murali S.C."/>
            <person name="Muzny D.M."/>
            <person name="Otani S."/>
            <person name="Piulachs M.-D."/>
            <person name="Poelchau M."/>
            <person name="Qu J."/>
            <person name="Schaub F."/>
            <person name="Wada-Katsumata A."/>
            <person name="Worley K.C."/>
            <person name="Xie Q."/>
            <person name="Ylla G."/>
            <person name="Poulsen M."/>
            <person name="Gibbs R.A."/>
            <person name="Schal C."/>
            <person name="Richards S."/>
            <person name="Belles X."/>
            <person name="Korb J."/>
            <person name="Bornberg-Bauer E."/>
        </authorList>
    </citation>
    <scope>NUCLEOTIDE SEQUENCE [LARGE SCALE GENOMIC DNA]</scope>
    <source>
        <tissue evidence="1">Whole body</tissue>
    </source>
</reference>
<name>A0A2J7PDC3_9NEOP</name>